<keyword evidence="2" id="KW-1185">Reference proteome</keyword>
<dbReference type="VEuPathDB" id="ToxoDB:cyc_06558"/>
<organism evidence="1 2">
    <name type="scientific">Cyclospora cayetanensis</name>
    <dbReference type="NCBI Taxonomy" id="88456"/>
    <lineage>
        <taxon>Eukaryota</taxon>
        <taxon>Sar</taxon>
        <taxon>Alveolata</taxon>
        <taxon>Apicomplexa</taxon>
        <taxon>Conoidasida</taxon>
        <taxon>Coccidia</taxon>
        <taxon>Eucoccidiorida</taxon>
        <taxon>Eimeriorina</taxon>
        <taxon>Eimeriidae</taxon>
        <taxon>Cyclospora</taxon>
    </lineage>
</organism>
<protein>
    <submittedName>
        <fullName evidence="1">Uncharacterized protein</fullName>
    </submittedName>
</protein>
<comment type="caution">
    <text evidence="1">The sequence shown here is derived from an EMBL/GenBank/DDBJ whole genome shotgun (WGS) entry which is preliminary data.</text>
</comment>
<sequence length="232" mass="26132">MSPTDTAQLCQQQHQKHRYRHQNLQQTQATVNTTALAEAVAEAGTRGLLLCPSRGSDAFPCSVVCFSSESSRKRARSNSICRSTLLSVHSRALRRSYSFRPADSYCSIDKTSSKRRCCPRNHKGFCGNGTHWGSRNSPLRYQCHDDEDFRTHRPLNQRNWPPIISPQKQLNGQKRRCVSSRSRSTLQAFYSSRVFLPANDEHLKRTKCRPTANANAPSAIADPAMLIITKQG</sequence>
<name>A0A1D3D3E8_9EIME</name>
<proteinExistence type="predicted"/>
<evidence type="ECO:0000313" key="1">
    <source>
        <dbReference type="EMBL" id="OEH77973.1"/>
    </source>
</evidence>
<gene>
    <name evidence="1" type="ORF">cyc_06558</name>
</gene>
<reference evidence="1 2" key="1">
    <citation type="journal article" date="2016" name="BMC Genomics">
        <title>Comparative genomics reveals Cyclospora cayetanensis possesses coccidia-like metabolism and invasion components but unique surface antigens.</title>
        <authorList>
            <person name="Liu S."/>
            <person name="Wang L."/>
            <person name="Zheng H."/>
            <person name="Xu Z."/>
            <person name="Roellig D.M."/>
            <person name="Li N."/>
            <person name="Frace M.A."/>
            <person name="Tang K."/>
            <person name="Arrowood M.J."/>
            <person name="Moss D.M."/>
            <person name="Zhang L."/>
            <person name="Feng Y."/>
            <person name="Xiao L."/>
        </authorList>
    </citation>
    <scope>NUCLEOTIDE SEQUENCE [LARGE SCALE GENOMIC DNA]</scope>
    <source>
        <strain evidence="1 2">CHN_HEN01</strain>
    </source>
</reference>
<dbReference type="Proteomes" id="UP000095192">
    <property type="component" value="Unassembled WGS sequence"/>
</dbReference>
<evidence type="ECO:0000313" key="2">
    <source>
        <dbReference type="Proteomes" id="UP000095192"/>
    </source>
</evidence>
<dbReference type="AlphaFoldDB" id="A0A1D3D3E8"/>
<accession>A0A1D3D3E8</accession>
<dbReference type="InParanoid" id="A0A1D3D3E8"/>
<dbReference type="EMBL" id="JROU02000911">
    <property type="protein sequence ID" value="OEH77973.1"/>
    <property type="molecule type" value="Genomic_DNA"/>
</dbReference>